<accession>A0A8S5PNE4</accession>
<name>A0A8S5PNE4_9CAUD</name>
<reference evidence="1" key="1">
    <citation type="journal article" date="2021" name="Proc. Natl. Acad. Sci. U.S.A.">
        <title>A Catalog of Tens of Thousands of Viruses from Human Metagenomes Reveals Hidden Associations with Chronic Diseases.</title>
        <authorList>
            <person name="Tisza M.J."/>
            <person name="Buck C.B."/>
        </authorList>
    </citation>
    <scope>NUCLEOTIDE SEQUENCE</scope>
    <source>
        <strain evidence="1">CtbLB3</strain>
    </source>
</reference>
<organism evidence="1">
    <name type="scientific">Siphoviridae sp. ctbLB3</name>
    <dbReference type="NCBI Taxonomy" id="2825565"/>
    <lineage>
        <taxon>Viruses</taxon>
        <taxon>Duplodnaviria</taxon>
        <taxon>Heunggongvirae</taxon>
        <taxon>Uroviricota</taxon>
        <taxon>Caudoviricetes</taxon>
    </lineage>
</organism>
<dbReference type="EMBL" id="BK015460">
    <property type="protein sequence ID" value="DAE08011.1"/>
    <property type="molecule type" value="Genomic_DNA"/>
</dbReference>
<proteinExistence type="predicted"/>
<sequence>MIEIKKHSEKNIVAVLPINYNRPATLVGSEKQIAYANDLLDLVLSILKSTGSAHYMKLPEGIDTEDPRMQPALENWQKIYQEKYDAFFAHKEAWFYIDKLKNFSGNANSSAIQLRMTTSSQYD</sequence>
<protein>
    <submittedName>
        <fullName evidence="1">Uncharacterized protein</fullName>
    </submittedName>
</protein>
<evidence type="ECO:0000313" key="1">
    <source>
        <dbReference type="EMBL" id="DAE08011.1"/>
    </source>
</evidence>